<name>A0ACC0JRJ1_CHOFU</name>
<proteinExistence type="predicted"/>
<protein>
    <submittedName>
        <fullName evidence="1">Uncharacterized protein</fullName>
    </submittedName>
</protein>
<evidence type="ECO:0000313" key="2">
    <source>
        <dbReference type="Proteomes" id="UP001064048"/>
    </source>
</evidence>
<dbReference type="Proteomes" id="UP001064048">
    <property type="component" value="Chromosome 8"/>
</dbReference>
<sequence length="165" mass="18458">MSRSRLSRLTSIDPEDRLAKNSQRAAFGWGRRRLARGYRSGMLQGFCSKVGILDADICGPSQPRVLGVRGEQVHNSGSGWSPVYVSDNLSLMSIGFLLGSPDDAVIWRGPKKNGMPPSPHLQVHYTCRWYLVQGMIKQFLSEVDWGDLDYLLIDTPPGKVINRNR</sequence>
<gene>
    <name evidence="1" type="ORF">MSG28_005397</name>
</gene>
<accession>A0ACC0JRJ1</accession>
<keyword evidence="2" id="KW-1185">Reference proteome</keyword>
<dbReference type="EMBL" id="CM046108">
    <property type="protein sequence ID" value="KAI8426617.1"/>
    <property type="molecule type" value="Genomic_DNA"/>
</dbReference>
<organism evidence="1 2">
    <name type="scientific">Choristoneura fumiferana</name>
    <name type="common">Spruce budworm moth</name>
    <name type="synonym">Archips fumiferana</name>
    <dbReference type="NCBI Taxonomy" id="7141"/>
    <lineage>
        <taxon>Eukaryota</taxon>
        <taxon>Metazoa</taxon>
        <taxon>Ecdysozoa</taxon>
        <taxon>Arthropoda</taxon>
        <taxon>Hexapoda</taxon>
        <taxon>Insecta</taxon>
        <taxon>Pterygota</taxon>
        <taxon>Neoptera</taxon>
        <taxon>Endopterygota</taxon>
        <taxon>Lepidoptera</taxon>
        <taxon>Glossata</taxon>
        <taxon>Ditrysia</taxon>
        <taxon>Tortricoidea</taxon>
        <taxon>Tortricidae</taxon>
        <taxon>Tortricinae</taxon>
        <taxon>Choristoneura</taxon>
    </lineage>
</organism>
<reference evidence="1 2" key="1">
    <citation type="journal article" date="2022" name="Genome Biol. Evol.">
        <title>The Spruce Budworm Genome: Reconstructing the Evolutionary History of Antifreeze Proteins.</title>
        <authorList>
            <person name="Beliveau C."/>
            <person name="Gagne P."/>
            <person name="Picq S."/>
            <person name="Vernygora O."/>
            <person name="Keeling C.I."/>
            <person name="Pinkney K."/>
            <person name="Doucet D."/>
            <person name="Wen F."/>
            <person name="Johnston J.S."/>
            <person name="Maaroufi H."/>
            <person name="Boyle B."/>
            <person name="Laroche J."/>
            <person name="Dewar K."/>
            <person name="Juretic N."/>
            <person name="Blackburn G."/>
            <person name="Nisole A."/>
            <person name="Brunet B."/>
            <person name="Brandao M."/>
            <person name="Lumley L."/>
            <person name="Duan J."/>
            <person name="Quan G."/>
            <person name="Lucarotti C.J."/>
            <person name="Roe A.D."/>
            <person name="Sperling F.A.H."/>
            <person name="Levesque R.C."/>
            <person name="Cusson M."/>
        </authorList>
    </citation>
    <scope>NUCLEOTIDE SEQUENCE [LARGE SCALE GENOMIC DNA]</scope>
    <source>
        <strain evidence="1">Glfc:IPQL:Cfum</strain>
    </source>
</reference>
<evidence type="ECO:0000313" key="1">
    <source>
        <dbReference type="EMBL" id="KAI8426617.1"/>
    </source>
</evidence>
<comment type="caution">
    <text evidence="1">The sequence shown here is derived from an EMBL/GenBank/DDBJ whole genome shotgun (WGS) entry which is preliminary data.</text>
</comment>